<dbReference type="Pfam" id="PF00173">
    <property type="entry name" value="Cyt-b5"/>
    <property type="match status" value="1"/>
</dbReference>
<keyword evidence="3" id="KW-0408">Iron</keyword>
<evidence type="ECO:0000256" key="1">
    <source>
        <dbReference type="ARBA" id="ARBA00022617"/>
    </source>
</evidence>
<feature type="region of interest" description="Disordered" evidence="6">
    <location>
        <begin position="1209"/>
        <end position="1241"/>
    </location>
</feature>
<evidence type="ECO:0000313" key="8">
    <source>
        <dbReference type="EMBL" id="KEZ45734.1"/>
    </source>
</evidence>
<organism evidence="8 9">
    <name type="scientific">Pseudallescheria apiosperma</name>
    <name type="common">Scedosporium apiospermum</name>
    <dbReference type="NCBI Taxonomy" id="563466"/>
    <lineage>
        <taxon>Eukaryota</taxon>
        <taxon>Fungi</taxon>
        <taxon>Dikarya</taxon>
        <taxon>Ascomycota</taxon>
        <taxon>Pezizomycotina</taxon>
        <taxon>Sordariomycetes</taxon>
        <taxon>Hypocreomycetidae</taxon>
        <taxon>Microascales</taxon>
        <taxon>Microascaceae</taxon>
        <taxon>Scedosporium</taxon>
    </lineage>
</organism>
<dbReference type="InterPro" id="IPR036400">
    <property type="entry name" value="Cyt_B5-like_heme/steroid_sf"/>
</dbReference>
<dbReference type="OrthoDB" id="10254945at2759"/>
<dbReference type="PROSITE" id="PS00191">
    <property type="entry name" value="CYTOCHROME_B5_1"/>
    <property type="match status" value="1"/>
</dbReference>
<comment type="caution">
    <text evidence="8">The sequence shown here is derived from an EMBL/GenBank/DDBJ whole genome shotgun (WGS) entry which is preliminary data.</text>
</comment>
<dbReference type="KEGG" id="sapo:SAPIO_CDS1524"/>
<keyword evidence="5" id="KW-0175">Coiled coil</keyword>
<feature type="compositionally biased region" description="Pro residues" evidence="6">
    <location>
        <begin position="1359"/>
        <end position="1370"/>
    </location>
</feature>
<proteinExistence type="inferred from homology"/>
<dbReference type="GO" id="GO:0020037">
    <property type="term" value="F:heme binding"/>
    <property type="evidence" value="ECO:0007669"/>
    <property type="project" value="InterPro"/>
</dbReference>
<dbReference type="EMBL" id="JOWA01000066">
    <property type="protein sequence ID" value="KEZ45734.1"/>
    <property type="molecule type" value="Genomic_DNA"/>
</dbReference>
<dbReference type="Gene3D" id="3.10.120.10">
    <property type="entry name" value="Cytochrome b5-like heme/steroid binding domain"/>
    <property type="match status" value="2"/>
</dbReference>
<dbReference type="InterPro" id="IPR018506">
    <property type="entry name" value="Cyt_B5_heme-BS"/>
</dbReference>
<evidence type="ECO:0000256" key="6">
    <source>
        <dbReference type="SAM" id="MobiDB-lite"/>
    </source>
</evidence>
<keyword evidence="2" id="KW-0479">Metal-binding</keyword>
<feature type="domain" description="Cytochrome b5 heme-binding" evidence="7">
    <location>
        <begin position="887"/>
        <end position="966"/>
    </location>
</feature>
<dbReference type="OMA" id="REELCWL"/>
<dbReference type="RefSeq" id="XP_016645533.1">
    <property type="nucleotide sequence ID" value="XM_016784776.1"/>
</dbReference>
<protein>
    <recommendedName>
        <fullName evidence="7">Cytochrome b5 heme-binding domain-containing protein</fullName>
    </recommendedName>
</protein>
<evidence type="ECO:0000256" key="4">
    <source>
        <dbReference type="ARBA" id="ARBA00038168"/>
    </source>
</evidence>
<keyword evidence="1" id="KW-0349">Heme</keyword>
<dbReference type="GeneID" id="27720596"/>
<dbReference type="GO" id="GO:0046872">
    <property type="term" value="F:metal ion binding"/>
    <property type="evidence" value="ECO:0007669"/>
    <property type="project" value="UniProtKB-KW"/>
</dbReference>
<comment type="similarity">
    <text evidence="4">Belongs to the cytochrome b5 family.</text>
</comment>
<accession>A0A084GEH2</accession>
<name>A0A084GEH2_PSEDA</name>
<dbReference type="PROSITE" id="PS50255">
    <property type="entry name" value="CYTOCHROME_B5_2"/>
    <property type="match status" value="1"/>
</dbReference>
<dbReference type="Proteomes" id="UP000028545">
    <property type="component" value="Unassembled WGS sequence"/>
</dbReference>
<dbReference type="InterPro" id="IPR050668">
    <property type="entry name" value="Cytochrome_b5"/>
</dbReference>
<evidence type="ECO:0000256" key="5">
    <source>
        <dbReference type="SAM" id="Coils"/>
    </source>
</evidence>
<dbReference type="VEuPathDB" id="FungiDB:SAPIO_CDS1524"/>
<feature type="coiled-coil region" evidence="5">
    <location>
        <begin position="848"/>
        <end position="875"/>
    </location>
</feature>
<evidence type="ECO:0000256" key="3">
    <source>
        <dbReference type="ARBA" id="ARBA00023004"/>
    </source>
</evidence>
<keyword evidence="9" id="KW-1185">Reference proteome</keyword>
<dbReference type="InterPro" id="IPR001199">
    <property type="entry name" value="Cyt_B5-like_heme/steroid-bd"/>
</dbReference>
<dbReference type="SMART" id="SM01117">
    <property type="entry name" value="Cyt-b5"/>
    <property type="match status" value="2"/>
</dbReference>
<evidence type="ECO:0000256" key="2">
    <source>
        <dbReference type="ARBA" id="ARBA00022723"/>
    </source>
</evidence>
<feature type="region of interest" description="Disordered" evidence="6">
    <location>
        <begin position="1328"/>
        <end position="1382"/>
    </location>
</feature>
<sequence length="1596" mass="181534">METQRRTTVDNDPKAGEWELTTRPPTPWGARYGVHSQGPGPFLHTNRSWLSPSFPTFDPIDIPRIRGYILEGTSGDVEAPKGEEADRLFTSESIQLQRFGGLRTWEAVLLKDVPSYGAGSGLVPTGDEGGQNIVVKEDKWFSAFKKNRWIDYNVRLRDSGIDCPRTYGGDNGIWSVDNPAVWKALRPSLELANRILHLACGGPWLSSLVDSSAHETTYGIRYTLNKDTGDVSATTDAEPYRRFIQMVLAFIFYGEEVIADHRASFAKSIFGGKLEFPLYEGPGNPNKTGFVLPTKAREFPIQADALQQLAAVGEIIGPLDLKLYPAWLHRHVVWPIPSIWQVSMMNETFWTYEVQRFGIQALKFPKYLFCEDMFHLGWSMSAFRTTQACWAMDTVSAPGNGAGLRLVRQLEHRRRLWSRYREKWYAGMRRNWELPPYSNIVFREELRLITEEYFLRRQEYDEFRAHEIAERWIIMPYFIASEVVVPTIFYTNALLCRAVGLIIMAALPARLEPKTCQRTGFIWPDGRRQIWKLSKAAQASNDGKPIRVMEHWWADRKAPDFVLPKRHHGETDAEIIAIRVELLNEARNTLELYRVQDMAVPLVTRLLLLQIRHLRHLLKDVMPRYIIGSANSNAGNAVASEGPGRWLDIFFKIPKYSHEDQVRSPWGNEEWPATKSISMDKAYFEKLGIPQAPASVPAVPRVGEVPNPKKKLWTVGQVADQFRNGRFWALVHEGERYAVYDVTDAMLGFSFPWPGNKPDFSYCQYGRVLKGESIRSTFSPTKAKKIRHVGYLIQEFNAEEVAEARTPTRSWTRLGDDVYDITVVLGPRNHVELSKGERTALEESQGRNAIVALQNRGLEARLQDLRERLKEYKIGRVRRRKPSSEHGPMYTADDVTWFTSHRTGMYTVLRGMMYDLTDFINWHPGGSSILQEYAVGRDCTDLFNRAHTEPDKILNTIKHLVVGKIVPRRENTVLARNEFVINEHIYRLDVGEEEILNLSLPHHRLYSKIAFTDRPNLTLSVRDGHEDAMALARRPELIVGKLKPVIRQPLADDEDDEEAVEQPLLTSWLPGVCVSDLEKCSGVYSDAGYNEAWICADDVIYNVTTLARYGHRALRVTLESFCGRVVQRADIPQEVLPYLEGRAIARLDENAPQWNDANNFRTHANEGTKHTPKITRFAPHPKKDFEYIPGLPTPKSDFRLTAKRLRRERRARTPESPLARVSKKRTESISGKMAKLQRKKERLESTIRGVMRTYSILENPDEAPDLSGQKLSEIIKPLEDLLGGEIAALEKIDPSNGRKWYWKCSHLMAQIADEWKRHQRPNQAGVLDGNAAMGDIESDPSMPYGLAMMAQGNSESEPPTNPPAPPPPKTEPPKKRTTRRTMGIKARHLLHRTQLYERRIYDQELETQKELLKTLQTQKRMRRRRPNIPNVKVKPPPRMGTLVHGRRPIGPPPSQKESSAEEPTLLPRLPDVWPYATYSMFMPSTWNDEQAALAKRYAQGILSDRGNDGPANVSTGWTEPDTPEFAQIVSQVLPIMEFFSKGPGSNNWGDEDSSGEDEGILALKSLARKRREAAKRLFQPGEGTGGEGPPPVGDGT</sequence>
<evidence type="ECO:0000313" key="9">
    <source>
        <dbReference type="Proteomes" id="UP000028545"/>
    </source>
</evidence>
<dbReference type="SUPFAM" id="SSF55856">
    <property type="entry name" value="Cytochrome b5-like heme/steroid binding domain"/>
    <property type="match status" value="1"/>
</dbReference>
<evidence type="ECO:0000259" key="7">
    <source>
        <dbReference type="PROSITE" id="PS50255"/>
    </source>
</evidence>
<dbReference type="HOGENOM" id="CLU_244468_0_0_1"/>
<feature type="region of interest" description="Disordered" evidence="6">
    <location>
        <begin position="1"/>
        <end position="29"/>
    </location>
</feature>
<reference evidence="8 9" key="1">
    <citation type="journal article" date="2014" name="Genome Announc.">
        <title>Draft genome sequence of the pathogenic fungus Scedosporium apiospermum.</title>
        <authorList>
            <person name="Vandeputte P."/>
            <person name="Ghamrawi S."/>
            <person name="Rechenmann M."/>
            <person name="Iltis A."/>
            <person name="Giraud S."/>
            <person name="Fleury M."/>
            <person name="Thornton C."/>
            <person name="Delhaes L."/>
            <person name="Meyer W."/>
            <person name="Papon N."/>
            <person name="Bouchara J.P."/>
        </authorList>
    </citation>
    <scope>NUCLEOTIDE SEQUENCE [LARGE SCALE GENOMIC DNA]</scope>
    <source>
        <strain evidence="8 9">IHEM 14462</strain>
    </source>
</reference>
<feature type="region of interest" description="Disordered" evidence="6">
    <location>
        <begin position="1573"/>
        <end position="1596"/>
    </location>
</feature>
<dbReference type="PANTHER" id="PTHR19359">
    <property type="entry name" value="CYTOCHROME B5"/>
    <property type="match status" value="1"/>
</dbReference>
<dbReference type="GO" id="GO:0016020">
    <property type="term" value="C:membrane"/>
    <property type="evidence" value="ECO:0007669"/>
    <property type="project" value="TreeGrafter"/>
</dbReference>
<feature type="region of interest" description="Disordered" evidence="6">
    <location>
        <begin position="1415"/>
        <end position="1463"/>
    </location>
</feature>
<feature type="compositionally biased region" description="Basic and acidic residues" evidence="6">
    <location>
        <begin position="1"/>
        <end position="17"/>
    </location>
</feature>
<gene>
    <name evidence="8" type="ORF">SAPIO_CDS1524</name>
</gene>